<proteinExistence type="predicted"/>
<dbReference type="Proteomes" id="UP001345013">
    <property type="component" value="Unassembled WGS sequence"/>
</dbReference>
<feature type="region of interest" description="Disordered" evidence="1">
    <location>
        <begin position="1"/>
        <end position="21"/>
    </location>
</feature>
<gene>
    <name evidence="2" type="ORF">LTR24_007000</name>
</gene>
<protein>
    <submittedName>
        <fullName evidence="2">Uncharacterized protein</fullName>
    </submittedName>
</protein>
<evidence type="ECO:0000313" key="3">
    <source>
        <dbReference type="Proteomes" id="UP001345013"/>
    </source>
</evidence>
<feature type="compositionally biased region" description="Basic and acidic residues" evidence="1">
    <location>
        <begin position="1"/>
        <end position="13"/>
    </location>
</feature>
<organism evidence="2 3">
    <name type="scientific">Lithohypha guttulata</name>
    <dbReference type="NCBI Taxonomy" id="1690604"/>
    <lineage>
        <taxon>Eukaryota</taxon>
        <taxon>Fungi</taxon>
        <taxon>Dikarya</taxon>
        <taxon>Ascomycota</taxon>
        <taxon>Pezizomycotina</taxon>
        <taxon>Eurotiomycetes</taxon>
        <taxon>Chaetothyriomycetidae</taxon>
        <taxon>Chaetothyriales</taxon>
        <taxon>Trichomeriaceae</taxon>
        <taxon>Lithohypha</taxon>
    </lineage>
</organism>
<reference evidence="2 3" key="1">
    <citation type="submission" date="2023-08" db="EMBL/GenBank/DDBJ databases">
        <title>Black Yeasts Isolated from many extreme environments.</title>
        <authorList>
            <person name="Coleine C."/>
            <person name="Stajich J.E."/>
            <person name="Selbmann L."/>
        </authorList>
    </citation>
    <scope>NUCLEOTIDE SEQUENCE [LARGE SCALE GENOMIC DNA]</scope>
    <source>
        <strain evidence="2 3">CCFEE 5885</strain>
    </source>
</reference>
<comment type="caution">
    <text evidence="2">The sequence shown here is derived from an EMBL/GenBank/DDBJ whole genome shotgun (WGS) entry which is preliminary data.</text>
</comment>
<dbReference type="EMBL" id="JAVRRG010000099">
    <property type="protein sequence ID" value="KAK5086147.1"/>
    <property type="molecule type" value="Genomic_DNA"/>
</dbReference>
<sequence>MADAEDSNKRPRLDSGYISLSSPSPTKINNAVVLYDPTPIRHGPTSMEELVRSTAITLTVGPEQTTTTVQANLFRGISEPLDRLLSSVASGHATTTSVNECLRHDDKDAFLQLVHMAYSIVLKGDHISHAPLPTLGDTPSKALIKSSVDSMATPQKSLVKCNHCKSPVFVQLECEAGICHETDYLGIKSFFQLGLAQSHGSISKRLKELQAPSTALDTKDKTTGKAYPLIHFAKVFHLAGKYEVLGLQASALKAFERRLKKYSTTAQKDVDELLDVLRYLASATGWSSKELGEVNEATEASIDTGALLKSLMRYVVVYLEDLLEEDEFKEIVAEYGMIGLELMKVLKESIVASRGS</sequence>
<evidence type="ECO:0000313" key="2">
    <source>
        <dbReference type="EMBL" id="KAK5086147.1"/>
    </source>
</evidence>
<accession>A0ABR0K471</accession>
<evidence type="ECO:0000256" key="1">
    <source>
        <dbReference type="SAM" id="MobiDB-lite"/>
    </source>
</evidence>
<keyword evidence="3" id="KW-1185">Reference proteome</keyword>
<name>A0ABR0K471_9EURO</name>